<protein>
    <submittedName>
        <fullName evidence="5">CRISPR-associated HD domain protein</fullName>
    </submittedName>
</protein>
<name>D5U1S2_THEAM</name>
<accession>D5U1S2</accession>
<dbReference type="GO" id="GO:0051607">
    <property type="term" value="P:defense response to virus"/>
    <property type="evidence" value="ECO:0007669"/>
    <property type="project" value="UniProtKB-KW"/>
</dbReference>
<dbReference type="STRING" id="633148.Tagg_0799"/>
<dbReference type="KEGG" id="tag:Tagg_0799"/>
<evidence type="ECO:0000256" key="2">
    <source>
        <dbReference type="ARBA" id="ARBA00022801"/>
    </source>
</evidence>
<dbReference type="Pfam" id="PF18019">
    <property type="entry name" value="Cas3_HD"/>
    <property type="match status" value="1"/>
</dbReference>
<evidence type="ECO:0000259" key="4">
    <source>
        <dbReference type="PROSITE" id="PS51643"/>
    </source>
</evidence>
<organism evidence="5 6">
    <name type="scientific">Thermosphaera aggregans (strain DSM 11486 / M11TL)</name>
    <dbReference type="NCBI Taxonomy" id="633148"/>
    <lineage>
        <taxon>Archaea</taxon>
        <taxon>Thermoproteota</taxon>
        <taxon>Thermoprotei</taxon>
        <taxon>Desulfurococcales</taxon>
        <taxon>Desulfurococcaceae</taxon>
        <taxon>Thermosphaera</taxon>
    </lineage>
</organism>
<evidence type="ECO:0000313" key="5">
    <source>
        <dbReference type="EMBL" id="ADG91072.1"/>
    </source>
</evidence>
<reference key="3">
    <citation type="submission" date="2010-02" db="EMBL/GenBank/DDBJ databases">
        <title>Complete genome sequence of Thermosphaera aggregans type strain (M11TL).</title>
        <authorList>
            <consortium name="US DOE Joint Genome Institute (JGI-PGF)"/>
            <person name="Spring S."/>
            <person name="Lapidus A."/>
            <person name="Munk C."/>
            <person name="Schroeder M."/>
            <person name="Glavina Del Rio T."/>
            <person name="Tice H."/>
            <person name="Copeland A."/>
            <person name="Cheng J.-F."/>
            <person name="Lucas S."/>
            <person name="Chen F."/>
            <person name="Nolan M."/>
            <person name="Bruce D."/>
            <person name="Goodwin L."/>
            <person name="Pitluck S."/>
            <person name="Ivanova N."/>
            <person name="Mavromatis K."/>
            <person name="Ovchinnikova G."/>
            <person name="Pati A."/>
            <person name="Chen A."/>
            <person name="Palaniappan K."/>
            <person name="Land M."/>
            <person name="Hauser L."/>
            <person name="Chang Y.-J."/>
            <person name="Jeffries C.C."/>
            <person name="Brettin T."/>
            <person name="Detter J.C."/>
            <person name="Tapia R."/>
            <person name="Han C."/>
            <person name="Chain P."/>
            <person name="Heimerl T."/>
            <person name="Weik F."/>
            <person name="Goker M."/>
            <person name="Rachel R."/>
            <person name="Bristow J."/>
            <person name="Eisen J.A."/>
            <person name="Markowitz V."/>
            <person name="Hugenholtz P."/>
            <person name="Kyrpides N.C."/>
            <person name="Klenk H.-P."/>
        </authorList>
    </citation>
    <scope>NUCLEOTIDE SEQUENCE</scope>
    <source>
        <strain>DSM 11486</strain>
    </source>
</reference>
<dbReference type="eggNOG" id="arCOG01443">
    <property type="taxonomic scope" value="Archaea"/>
</dbReference>
<proteinExistence type="predicted"/>
<dbReference type="InterPro" id="IPR038257">
    <property type="entry name" value="CRISPR-assoc_Cas3_HD_sf"/>
</dbReference>
<keyword evidence="3" id="KW-0051">Antiviral defense</keyword>
<dbReference type="HOGENOM" id="CLU_958472_0_0_2"/>
<dbReference type="NCBIfam" id="TIGR01596">
    <property type="entry name" value="cas3_HD"/>
    <property type="match status" value="1"/>
</dbReference>
<keyword evidence="2" id="KW-0378">Hydrolase</keyword>
<evidence type="ECO:0000256" key="1">
    <source>
        <dbReference type="ARBA" id="ARBA00022723"/>
    </source>
</evidence>
<keyword evidence="6" id="KW-1185">Reference proteome</keyword>
<dbReference type="Proteomes" id="UP000002376">
    <property type="component" value="Chromosome"/>
</dbReference>
<keyword evidence="1" id="KW-0479">Metal-binding</keyword>
<dbReference type="InterPro" id="IPR006483">
    <property type="entry name" value="CRISPR-assoc_Cas3_HD"/>
</dbReference>
<evidence type="ECO:0000313" key="6">
    <source>
        <dbReference type="Proteomes" id="UP000002376"/>
    </source>
</evidence>
<evidence type="ECO:0000256" key="3">
    <source>
        <dbReference type="ARBA" id="ARBA00023118"/>
    </source>
</evidence>
<gene>
    <name evidence="5" type="ordered locus">Tagg_0799</name>
</gene>
<reference evidence="5 6" key="1">
    <citation type="journal article" date="2010" name="Stand. Genomic Sci.">
        <title>Complete genome sequence of Thermosphaera aggregans type strain (M11TL).</title>
        <authorList>
            <person name="Spring S."/>
            <person name="Rachel R."/>
            <person name="Lapidus A."/>
            <person name="Davenport K."/>
            <person name="Tice H."/>
            <person name="Copeland A."/>
            <person name="Cheng J.F."/>
            <person name="Lucas S."/>
            <person name="Chen F."/>
            <person name="Nolan M."/>
            <person name="Bruce D."/>
            <person name="Goodwin L."/>
            <person name="Pitluck S."/>
            <person name="Ivanova N."/>
            <person name="Mavromatis K."/>
            <person name="Ovchinnikova G."/>
            <person name="Pati A."/>
            <person name="Chen A."/>
            <person name="Palaniappan K."/>
            <person name="Land M."/>
            <person name="Hauser L."/>
            <person name="Chang Y.J."/>
            <person name="Jeffries C.C."/>
            <person name="Brettin T."/>
            <person name="Detter J.C."/>
            <person name="Tapia R."/>
            <person name="Han C."/>
            <person name="Heimerl T."/>
            <person name="Weikl F."/>
            <person name="Brambilla E."/>
            <person name="Goker M."/>
            <person name="Bristow J."/>
            <person name="Eisen J.A."/>
            <person name="Markowitz V."/>
            <person name="Hugenholtz P."/>
            <person name="Kyrpides N.C."/>
            <person name="Klenk H.P."/>
        </authorList>
    </citation>
    <scope>NUCLEOTIDE SEQUENCE [LARGE SCALE GENOMIC DNA]</scope>
    <source>
        <strain evidence="6">DSM 11486 / M11TL</strain>
    </source>
</reference>
<sequence>MSSGCEELNKLLQTPLAYLEVKDGKPYHEPLLDHLAQTSIEIEVLFSNRLRVLEEKTRDTFNWERGELLEFAKAIGLLHDIGKASRKYVEEFQRKQRAEELKLTFPQHEIVAGILIYHLSSNIEDSNARRRARLAARVIARHHAAMESRHPAKVRDDRCKKEFLREVLEKINYSVIEQVRAVCRGHELCEILSKKPESRVVREGNFCTDFVEELARTSDAPKSADRVHDFILLNALTGMLVVADNLVAYRNRRSKSTTDGSTPLYVKHWLCELACDCASDYW</sequence>
<dbReference type="EMBL" id="CP001939">
    <property type="protein sequence ID" value="ADG91072.1"/>
    <property type="molecule type" value="Genomic_DNA"/>
</dbReference>
<dbReference type="PROSITE" id="PS51643">
    <property type="entry name" value="HD_CAS3"/>
    <property type="match status" value="1"/>
</dbReference>
<dbReference type="GO" id="GO:0046872">
    <property type="term" value="F:metal ion binding"/>
    <property type="evidence" value="ECO:0007669"/>
    <property type="project" value="UniProtKB-KW"/>
</dbReference>
<dbReference type="CDD" id="cd09641">
    <property type="entry name" value="Cas3''_I"/>
    <property type="match status" value="1"/>
</dbReference>
<feature type="domain" description="HD Cas3-type" evidence="4">
    <location>
        <begin position="24"/>
        <end position="246"/>
    </location>
</feature>
<dbReference type="GO" id="GO:0016787">
    <property type="term" value="F:hydrolase activity"/>
    <property type="evidence" value="ECO:0007669"/>
    <property type="project" value="UniProtKB-KW"/>
</dbReference>
<dbReference type="RefSeq" id="WP_013129665.1">
    <property type="nucleotide sequence ID" value="NC_014160.1"/>
</dbReference>
<dbReference type="Gene3D" id="1.10.3210.30">
    <property type="match status" value="1"/>
</dbReference>
<dbReference type="GeneID" id="9165814"/>
<dbReference type="AlphaFoldDB" id="D5U1S2"/>
<reference evidence="6" key="2">
    <citation type="journal article" date="2010" name="Stand. Genomic Sci.">
        <title>Complete genome sequence of Thermosphaera aggregans type strain (M11TLT).</title>
        <authorList>
            <person name="Spring S."/>
            <person name="Rachel R."/>
            <person name="Lapidus A."/>
            <person name="Davenport K."/>
            <person name="Tice H."/>
            <person name="Copeland A."/>
            <person name="Cheng J.-F."/>
            <person name="Lucas S."/>
            <person name="Chen F."/>
            <person name="Nolan M."/>
            <person name="Bruce D."/>
            <person name="Goodwin L."/>
            <person name="Pitluck S."/>
            <person name="Ivanova N."/>
            <person name="Mavromatis K."/>
            <person name="Ovchinnikova G."/>
            <person name="Pati A."/>
            <person name="Chen A."/>
            <person name="Palaniappan K."/>
            <person name="Land M."/>
            <person name="Hauser L."/>
            <person name="Chang Y.-J."/>
            <person name="Jeffries C.C."/>
            <person name="Brettin T."/>
            <person name="Detter J.C."/>
            <person name="Tapia R."/>
            <person name="Han C."/>
            <person name="Heimerl T."/>
            <person name="Weikl F."/>
            <person name="Brambilla E."/>
            <person name="Goker M."/>
            <person name="Bristow J."/>
            <person name="Eisen J.A."/>
            <person name="Markowitz V."/>
            <person name="Hugenholtz P."/>
            <person name="Kyrpides N.C."/>
            <person name="Klenk H.-P."/>
        </authorList>
    </citation>
    <scope>NUCLEOTIDE SEQUENCE [LARGE SCALE GENOMIC DNA]</scope>
    <source>
        <strain evidence="6">DSM 11486 / M11TL</strain>
    </source>
</reference>